<dbReference type="EMBL" id="CAMXCT030003813">
    <property type="protein sequence ID" value="CAL4793697.1"/>
    <property type="molecule type" value="Genomic_DNA"/>
</dbReference>
<organism evidence="2">
    <name type="scientific">Cladocopium goreaui</name>
    <dbReference type="NCBI Taxonomy" id="2562237"/>
    <lineage>
        <taxon>Eukaryota</taxon>
        <taxon>Sar</taxon>
        <taxon>Alveolata</taxon>
        <taxon>Dinophyceae</taxon>
        <taxon>Suessiales</taxon>
        <taxon>Symbiodiniaceae</taxon>
        <taxon>Cladocopium</taxon>
    </lineage>
</organism>
<gene>
    <name evidence="2" type="ORF">C1SCF055_LOCUS32027</name>
</gene>
<reference evidence="3 4" key="2">
    <citation type="submission" date="2024-05" db="EMBL/GenBank/DDBJ databases">
        <authorList>
            <person name="Chen Y."/>
            <person name="Shah S."/>
            <person name="Dougan E. K."/>
            <person name="Thang M."/>
            <person name="Chan C."/>
        </authorList>
    </citation>
    <scope>NUCLEOTIDE SEQUENCE [LARGE SCALE GENOMIC DNA]</scope>
</reference>
<evidence type="ECO:0000313" key="4">
    <source>
        <dbReference type="Proteomes" id="UP001152797"/>
    </source>
</evidence>
<feature type="transmembrane region" description="Helical" evidence="1">
    <location>
        <begin position="12"/>
        <end position="35"/>
    </location>
</feature>
<dbReference type="EMBL" id="CAMXCT010003813">
    <property type="protein sequence ID" value="CAI4006385.1"/>
    <property type="molecule type" value="Genomic_DNA"/>
</dbReference>
<dbReference type="AlphaFoldDB" id="A0A9P1GAP4"/>
<dbReference type="OrthoDB" id="417037at2759"/>
<feature type="transmembrane region" description="Helical" evidence="1">
    <location>
        <begin position="94"/>
        <end position="114"/>
    </location>
</feature>
<accession>A0A9P1GAP4</accession>
<evidence type="ECO:0000256" key="1">
    <source>
        <dbReference type="SAM" id="Phobius"/>
    </source>
</evidence>
<evidence type="ECO:0000313" key="2">
    <source>
        <dbReference type="EMBL" id="CAI4006385.1"/>
    </source>
</evidence>
<name>A0A9P1GAP4_9DINO</name>
<keyword evidence="4" id="KW-1185">Reference proteome</keyword>
<keyword evidence="1" id="KW-1133">Transmembrane helix</keyword>
<feature type="transmembrane region" description="Helical" evidence="1">
    <location>
        <begin position="41"/>
        <end position="62"/>
    </location>
</feature>
<reference evidence="2" key="1">
    <citation type="submission" date="2022-10" db="EMBL/GenBank/DDBJ databases">
        <authorList>
            <person name="Chen Y."/>
            <person name="Dougan E. K."/>
            <person name="Chan C."/>
            <person name="Rhodes N."/>
            <person name="Thang M."/>
        </authorList>
    </citation>
    <scope>NUCLEOTIDE SEQUENCE</scope>
</reference>
<evidence type="ECO:0000313" key="3">
    <source>
        <dbReference type="EMBL" id="CAL4793697.1"/>
    </source>
</evidence>
<keyword evidence="1" id="KW-0472">Membrane</keyword>
<comment type="caution">
    <text evidence="2">The sequence shown here is derived from an EMBL/GenBank/DDBJ whole genome shotgun (WGS) entry which is preliminary data.</text>
</comment>
<keyword evidence="1" id="KW-0812">Transmembrane</keyword>
<protein>
    <submittedName>
        <fullName evidence="3">GDP-mannose transporter GONST4</fullName>
    </submittedName>
</protein>
<proteinExistence type="predicted"/>
<dbReference type="EMBL" id="CAMXCT020003813">
    <property type="protein sequence ID" value="CAL1159760.1"/>
    <property type="molecule type" value="Genomic_DNA"/>
</dbReference>
<sequence length="157" mass="17793">MNLHFETLLECCLVWLQLAFAAGFMLLFAFPYIHIGSLKDLLRWCTVVPFYCGMLLTSILALKHAPMSLVIVMRNASPLVALMMERFYPEPIRISRAMVAAIVMMVLGALMYVSRLSGNHWQGVGWVFLNSAIAVADRLLQRLLLSKDQKYQNLVLS</sequence>
<dbReference type="Proteomes" id="UP001152797">
    <property type="component" value="Unassembled WGS sequence"/>
</dbReference>